<dbReference type="Pfam" id="PF18862">
    <property type="entry name" value="ApeA_NTD1"/>
    <property type="match status" value="1"/>
</dbReference>
<dbReference type="EMBL" id="JACJTE010000021">
    <property type="protein sequence ID" value="MBD2562801.1"/>
    <property type="molecule type" value="Genomic_DNA"/>
</dbReference>
<gene>
    <name evidence="2" type="ORF">H6G95_19715</name>
</gene>
<organism evidence="2 3">
    <name type="scientific">Nostoc linckia FACHB-391</name>
    <dbReference type="NCBI Taxonomy" id="2692906"/>
    <lineage>
        <taxon>Bacteria</taxon>
        <taxon>Bacillati</taxon>
        <taxon>Cyanobacteriota</taxon>
        <taxon>Cyanophyceae</taxon>
        <taxon>Nostocales</taxon>
        <taxon>Nostocaceae</taxon>
        <taxon>Nostoc</taxon>
    </lineage>
</organism>
<dbReference type="RefSeq" id="WP_190895331.1">
    <property type="nucleotide sequence ID" value="NZ_JACJTE010000021.1"/>
</dbReference>
<name>A0ABR8EYS3_NOSLI</name>
<comment type="caution">
    <text evidence="2">The sequence shown here is derived from an EMBL/GenBank/DDBJ whole genome shotgun (WGS) entry which is preliminary data.</text>
</comment>
<dbReference type="Proteomes" id="UP000604661">
    <property type="component" value="Unassembled WGS sequence"/>
</dbReference>
<protein>
    <recommendedName>
        <fullName evidence="1">ApeA N-terminal domain-containing protein</fullName>
    </recommendedName>
</protein>
<accession>A0ABR8EYS3</accession>
<keyword evidence="3" id="KW-1185">Reference proteome</keyword>
<evidence type="ECO:0000313" key="2">
    <source>
        <dbReference type="EMBL" id="MBD2562801.1"/>
    </source>
</evidence>
<reference evidence="2 3" key="1">
    <citation type="journal article" date="2020" name="ISME J.">
        <title>Comparative genomics reveals insights into cyanobacterial evolution and habitat adaptation.</title>
        <authorList>
            <person name="Chen M.Y."/>
            <person name="Teng W.K."/>
            <person name="Zhao L."/>
            <person name="Hu C.X."/>
            <person name="Zhou Y.K."/>
            <person name="Han B.P."/>
            <person name="Song L.R."/>
            <person name="Shu W.S."/>
        </authorList>
    </citation>
    <scope>NUCLEOTIDE SEQUENCE [LARGE SCALE GENOMIC DNA]</scope>
    <source>
        <strain evidence="2 3">FACHB-391</strain>
    </source>
</reference>
<proteinExistence type="predicted"/>
<dbReference type="InterPro" id="IPR041223">
    <property type="entry name" value="ApeA_NTD"/>
</dbReference>
<evidence type="ECO:0000313" key="3">
    <source>
        <dbReference type="Proteomes" id="UP000604661"/>
    </source>
</evidence>
<evidence type="ECO:0000259" key="1">
    <source>
        <dbReference type="Pfam" id="PF18862"/>
    </source>
</evidence>
<sequence length="111" mass="12579">MEEFISSGKWWLPSQPQITVPGKLSFSPKSGAKLELIGSFYNSEFQEIGQAADFITPDVEDSFWDSTIRERGVAVDFIKPEEKIILGLLENNEEITLYSCFGQVKLIIIIY</sequence>
<feature type="domain" description="ApeA N-terminal" evidence="1">
    <location>
        <begin position="7"/>
        <end position="103"/>
    </location>
</feature>